<feature type="region of interest" description="Disordered" evidence="1">
    <location>
        <begin position="1"/>
        <end position="26"/>
    </location>
</feature>
<feature type="compositionally biased region" description="Low complexity" evidence="1">
    <location>
        <begin position="67"/>
        <end position="76"/>
    </location>
</feature>
<dbReference type="OrthoDB" id="5407653at2759"/>
<sequence length="334" mass="36490">MAADDRPRSDSSQTVQRHLAGPYTPQPSTFHYHNSWGIPIGVALSQHAHTYQASPFAGSKGSDQAHTSPTCPMSSTSMMEERGSFYKWDGANVQNATSDQSLSIDTALNNTGTTPATQAITPKGAVQQGMSYPSAQSYGVYGPIYSAYPSMPDWYSSQDQSGKYRNDGQYQRTETVPLTPIAPYNGVWSNSIDALNGALEAMHPDCSRFPTEMTGSPHLNSSSCATPCMATTGQTCSSSHSTDQRPALGRSNFQYVMSNDPHATFYDNVFCTPFSVSSHYENQDYPILGYNSLGKHSRYNKNGDVDRLDSIQSDDKVSLKKWRTAEESGIDPYA</sequence>
<reference evidence="2" key="1">
    <citation type="submission" date="2019-04" db="EMBL/GenBank/DDBJ databases">
        <title>Sequencing of skin fungus with MAO and IRED activity.</title>
        <authorList>
            <person name="Marsaioli A.J."/>
            <person name="Bonatto J.M.C."/>
            <person name="Reis Junior O."/>
        </authorList>
    </citation>
    <scope>NUCLEOTIDE SEQUENCE</scope>
    <source>
        <strain evidence="2">28M1</strain>
    </source>
</reference>
<evidence type="ECO:0000313" key="3">
    <source>
        <dbReference type="Proteomes" id="UP000758155"/>
    </source>
</evidence>
<dbReference type="AlphaFoldDB" id="A0A9P4WH46"/>
<evidence type="ECO:0000256" key="1">
    <source>
        <dbReference type="SAM" id="MobiDB-lite"/>
    </source>
</evidence>
<protein>
    <submittedName>
        <fullName evidence="2">Uncharacterized protein</fullName>
    </submittedName>
</protein>
<dbReference type="Proteomes" id="UP000758155">
    <property type="component" value="Unassembled WGS sequence"/>
</dbReference>
<dbReference type="EMBL" id="SWKV01000115">
    <property type="protein sequence ID" value="KAF3031978.1"/>
    <property type="molecule type" value="Genomic_DNA"/>
</dbReference>
<evidence type="ECO:0000313" key="2">
    <source>
        <dbReference type="EMBL" id="KAF3031978.1"/>
    </source>
</evidence>
<name>A0A9P4WH46_9PLEO</name>
<keyword evidence="3" id="KW-1185">Reference proteome</keyword>
<gene>
    <name evidence="2" type="ORF">E8E12_002537</name>
</gene>
<feature type="region of interest" description="Disordered" evidence="1">
    <location>
        <begin position="55"/>
        <end position="76"/>
    </location>
</feature>
<accession>A0A9P4WH46</accession>
<organism evidence="2 3">
    <name type="scientific">Didymella heteroderae</name>
    <dbReference type="NCBI Taxonomy" id="1769908"/>
    <lineage>
        <taxon>Eukaryota</taxon>
        <taxon>Fungi</taxon>
        <taxon>Dikarya</taxon>
        <taxon>Ascomycota</taxon>
        <taxon>Pezizomycotina</taxon>
        <taxon>Dothideomycetes</taxon>
        <taxon>Pleosporomycetidae</taxon>
        <taxon>Pleosporales</taxon>
        <taxon>Pleosporineae</taxon>
        <taxon>Didymellaceae</taxon>
        <taxon>Didymella</taxon>
    </lineage>
</organism>
<proteinExistence type="predicted"/>
<comment type="caution">
    <text evidence="2">The sequence shown here is derived from an EMBL/GenBank/DDBJ whole genome shotgun (WGS) entry which is preliminary data.</text>
</comment>